<dbReference type="GO" id="GO:0003824">
    <property type="term" value="F:catalytic activity"/>
    <property type="evidence" value="ECO:0007669"/>
    <property type="project" value="InterPro"/>
</dbReference>
<dbReference type="PANTHER" id="PTHR15682">
    <property type="entry name" value="UNHEALTHY RIBOSOME BIOGENESIS PROTEIN 2 HOMOLOG"/>
    <property type="match status" value="1"/>
</dbReference>
<dbReference type="PROSITE" id="PS50035">
    <property type="entry name" value="PLD"/>
    <property type="match status" value="1"/>
</dbReference>
<dbReference type="Pfam" id="PF10441">
    <property type="entry name" value="Urb2"/>
    <property type="match status" value="1"/>
</dbReference>
<dbReference type="InterPro" id="IPR052609">
    <property type="entry name" value="Ribosome_Biogenesis_Reg"/>
</dbReference>
<feature type="domain" description="PLD phosphodiesterase" evidence="1">
    <location>
        <begin position="139"/>
        <end position="176"/>
    </location>
</feature>
<dbReference type="PANTHER" id="PTHR15682:SF2">
    <property type="entry name" value="UNHEALTHY RIBOSOME BIOGENESIS PROTEIN 2 HOMOLOG"/>
    <property type="match status" value="1"/>
</dbReference>
<reference evidence="2 3" key="1">
    <citation type="journal article" date="2023" name="Elife">
        <title>Identification of key yeast species and microbe-microbe interactions impacting larval growth of Drosophila in the wild.</title>
        <authorList>
            <person name="Mure A."/>
            <person name="Sugiura Y."/>
            <person name="Maeda R."/>
            <person name="Honda K."/>
            <person name="Sakurai N."/>
            <person name="Takahashi Y."/>
            <person name="Watada M."/>
            <person name="Katoh T."/>
            <person name="Gotoh A."/>
            <person name="Gotoh Y."/>
            <person name="Taniguchi I."/>
            <person name="Nakamura K."/>
            <person name="Hayashi T."/>
            <person name="Katayama T."/>
            <person name="Uemura T."/>
            <person name="Hattori Y."/>
        </authorList>
    </citation>
    <scope>NUCLEOTIDE SEQUENCE [LARGE SCALE GENOMIC DNA]</scope>
    <source>
        <strain evidence="2 3">PK-24</strain>
    </source>
</reference>
<sequence length="1188" mass="139100">MDGIEGIDLHSTGEITKFLRNKDTSVSLIYEFVTSKLFTDSNIYLPNKENFVLELIISRISLSNNLSATFKYSAYTWELFNFIWTKCNNDQSLSIMRLKTISKLKFGEVFSKLLNDINEKKLYEDIKYIDSLSLSIQYIIKYSHNKLHISDDQNLSIIKNLLNFVIIGGSNYSNDLKIRILSLVYDIFMINNRYPLKYDTKHKSEFSLHCLGNVIISIREISNDSQMVVKNLQKMIKMILFNDNNDTNTIDNNSNILKYMEKFSSSDNSLLNELDIVYLLEIIINKIDIIELEKIVKLLTNSFPQYSSTLLKKITEMNKSLSFDFLSSLVSQALELSNEESYKLIIYAIKRNSDVAIKYTDDIINLCANENDEYYSLSLSLFKELTDSYSNNREIETFINLWNKIVNEDPYFNFNIFKSDEIIDYVSNKLIKLSNLQLTKLLNSQYELFKSSIDNYPVFLISLCKGLLKGNLGSIQNSLSKSLIITLHELKPIFIDLLKINGKFTWKLKFYILTLFDVEEIENDIINEIENNKIVKEDYFFYTILRIIEQKDDIDDVNKEFKKSLVSYYRKSSSLEFKFIIFTRWFLVIENILDRENIGKIVKNCINSISDDQFITILNHKLIQTQTNIMYQIIENLISNELSKLKFFQYISVYALNKSQREVVFNLCLNHLSESYTITIIKNLLQLPTFKSKIECEFDSLLKLANFDELKYNEIIKIIFKIHLQQPVESIKYLNNIQEEVSNTFNSLTEKNCGNKKPYLIIASILIKETKNNKKFDENKRSELINTCTSNIYKLLLTSLNNDKKMNVQVIKNLIEFLSEVGIQNDSQNNDYTQISTIISKIGLLYSSDDEEMKLLLFKYICSLYEFYEPNYVFALYVVLNNDKLYEFVNNYIINISQRDNYQYTLISLCESIKVVDNMEDLKRYIEIITSLINNLNKPSNEGIKIIHKLFIYSISTIFTKFQSLNYQFKDIAPLLECLKNITSSKIWLFTQYSMELVIALISNLSDNLIKISTNDTIIGNFINICQIISSFILYQRHRLTNRHHIINNIFISLMKNVFKLSNELKIEGSQSFERLVGNLCEPNTQNILTISNGGSTKDSDLNNSLLQIKSGLRKYLPILICNYIKFYLQYQINIIIKPSLDNVIYKMIDLLTLNELNFINKVLDQQSRVVFKNIYEDYKKFYKWKDE</sequence>
<evidence type="ECO:0000313" key="3">
    <source>
        <dbReference type="Proteomes" id="UP001378960"/>
    </source>
</evidence>
<evidence type="ECO:0000259" key="1">
    <source>
        <dbReference type="PROSITE" id="PS50035"/>
    </source>
</evidence>
<dbReference type="InterPro" id="IPR018849">
    <property type="entry name" value="Urb2/Npa2_C"/>
</dbReference>
<dbReference type="InterPro" id="IPR001736">
    <property type="entry name" value="PLipase_D/transphosphatidylase"/>
</dbReference>
<accession>A0AAV5R4B0</accession>
<gene>
    <name evidence="2" type="ORF">DAPK24_023770</name>
</gene>
<dbReference type="GO" id="GO:0005730">
    <property type="term" value="C:nucleolus"/>
    <property type="evidence" value="ECO:0007669"/>
    <property type="project" value="TreeGrafter"/>
</dbReference>
<protein>
    <submittedName>
        <fullName evidence="2">Urb2 protein</fullName>
    </submittedName>
</protein>
<organism evidence="2 3">
    <name type="scientific">Pichia kluyveri</name>
    <name type="common">Yeast</name>
    <dbReference type="NCBI Taxonomy" id="36015"/>
    <lineage>
        <taxon>Eukaryota</taxon>
        <taxon>Fungi</taxon>
        <taxon>Dikarya</taxon>
        <taxon>Ascomycota</taxon>
        <taxon>Saccharomycotina</taxon>
        <taxon>Pichiomycetes</taxon>
        <taxon>Pichiales</taxon>
        <taxon>Pichiaceae</taxon>
        <taxon>Pichia</taxon>
    </lineage>
</organism>
<comment type="caution">
    <text evidence="2">The sequence shown here is derived from an EMBL/GenBank/DDBJ whole genome shotgun (WGS) entry which is preliminary data.</text>
</comment>
<dbReference type="AlphaFoldDB" id="A0AAV5R4B0"/>
<dbReference type="Proteomes" id="UP001378960">
    <property type="component" value="Unassembled WGS sequence"/>
</dbReference>
<dbReference type="EMBL" id="BTGB01000003">
    <property type="protein sequence ID" value="GMM45802.1"/>
    <property type="molecule type" value="Genomic_DNA"/>
</dbReference>
<keyword evidence="3" id="KW-1185">Reference proteome</keyword>
<name>A0AAV5R4B0_PICKL</name>
<proteinExistence type="predicted"/>
<evidence type="ECO:0000313" key="2">
    <source>
        <dbReference type="EMBL" id="GMM45802.1"/>
    </source>
</evidence>
<dbReference type="GO" id="GO:0042254">
    <property type="term" value="P:ribosome biogenesis"/>
    <property type="evidence" value="ECO:0007669"/>
    <property type="project" value="TreeGrafter"/>
</dbReference>